<evidence type="ECO:0000256" key="4">
    <source>
        <dbReference type="ARBA" id="ARBA00023136"/>
    </source>
</evidence>
<dbReference type="PANTHER" id="PTHR31310:SF7">
    <property type="entry name" value="PA-PHOSPHATASE RELATED-FAMILY PROTEIN DDB_G0268928"/>
    <property type="match status" value="1"/>
</dbReference>
<evidence type="ECO:0000256" key="6">
    <source>
        <dbReference type="SAM" id="Phobius"/>
    </source>
</evidence>
<gene>
    <name evidence="8" type="ORF">GCM10009720_02140</name>
</gene>
<dbReference type="CDD" id="cd03386">
    <property type="entry name" value="PAP2_Aur1_like"/>
    <property type="match status" value="1"/>
</dbReference>
<comment type="caution">
    <text evidence="8">The sequence shown here is derived from an EMBL/GenBank/DDBJ whole genome shotgun (WGS) entry which is preliminary data.</text>
</comment>
<evidence type="ECO:0000256" key="3">
    <source>
        <dbReference type="ARBA" id="ARBA00022989"/>
    </source>
</evidence>
<evidence type="ECO:0000259" key="7">
    <source>
        <dbReference type="Pfam" id="PF14378"/>
    </source>
</evidence>
<keyword evidence="9" id="KW-1185">Reference proteome</keyword>
<dbReference type="InterPro" id="IPR026841">
    <property type="entry name" value="Aur1/Ipt1"/>
</dbReference>
<reference evidence="9" key="1">
    <citation type="journal article" date="2019" name="Int. J. Syst. Evol. Microbiol.">
        <title>The Global Catalogue of Microorganisms (GCM) 10K type strain sequencing project: providing services to taxonomists for standard genome sequencing and annotation.</title>
        <authorList>
            <consortium name="The Broad Institute Genomics Platform"/>
            <consortium name="The Broad Institute Genome Sequencing Center for Infectious Disease"/>
            <person name="Wu L."/>
            <person name="Ma J."/>
        </authorList>
    </citation>
    <scope>NUCLEOTIDE SEQUENCE [LARGE SCALE GENOMIC DNA]</scope>
    <source>
        <strain evidence="9">JCM 13595</strain>
    </source>
</reference>
<keyword evidence="3 6" id="KW-1133">Transmembrane helix</keyword>
<feature type="transmembrane region" description="Helical" evidence="6">
    <location>
        <begin position="50"/>
        <end position="67"/>
    </location>
</feature>
<evidence type="ECO:0000256" key="2">
    <source>
        <dbReference type="ARBA" id="ARBA00022692"/>
    </source>
</evidence>
<proteinExistence type="predicted"/>
<dbReference type="InterPro" id="IPR052185">
    <property type="entry name" value="IPC_Synthase-Related"/>
</dbReference>
<keyword evidence="4 6" id="KW-0472">Membrane</keyword>
<dbReference type="EMBL" id="BAAAMN010000005">
    <property type="protein sequence ID" value="GAA2026055.1"/>
    <property type="molecule type" value="Genomic_DNA"/>
</dbReference>
<organism evidence="8 9">
    <name type="scientific">Yaniella flava</name>
    <dbReference type="NCBI Taxonomy" id="287930"/>
    <lineage>
        <taxon>Bacteria</taxon>
        <taxon>Bacillati</taxon>
        <taxon>Actinomycetota</taxon>
        <taxon>Actinomycetes</taxon>
        <taxon>Micrococcales</taxon>
        <taxon>Micrococcaceae</taxon>
        <taxon>Yaniella</taxon>
    </lineage>
</organism>
<accession>A0ABP5FJ91</accession>
<evidence type="ECO:0000256" key="1">
    <source>
        <dbReference type="ARBA" id="ARBA00004141"/>
    </source>
</evidence>
<evidence type="ECO:0000313" key="8">
    <source>
        <dbReference type="EMBL" id="GAA2026055.1"/>
    </source>
</evidence>
<evidence type="ECO:0000313" key="9">
    <source>
        <dbReference type="Proteomes" id="UP001501461"/>
    </source>
</evidence>
<name>A0ABP5FJ91_9MICC</name>
<feature type="transmembrane region" description="Helical" evidence="6">
    <location>
        <begin position="210"/>
        <end position="231"/>
    </location>
</feature>
<protein>
    <recommendedName>
        <fullName evidence="7">Inositolphosphotransferase Aur1/Ipt1 domain-containing protein</fullName>
    </recommendedName>
</protein>
<feature type="transmembrane region" description="Helical" evidence="6">
    <location>
        <begin position="243"/>
        <end position="261"/>
    </location>
</feature>
<dbReference type="Pfam" id="PF14378">
    <property type="entry name" value="PAP2_3"/>
    <property type="match status" value="1"/>
</dbReference>
<feature type="transmembrane region" description="Helical" evidence="6">
    <location>
        <begin position="146"/>
        <end position="166"/>
    </location>
</feature>
<keyword evidence="2 6" id="KW-0812">Transmembrane</keyword>
<feature type="transmembrane region" description="Helical" evidence="6">
    <location>
        <begin position="119"/>
        <end position="139"/>
    </location>
</feature>
<evidence type="ECO:0000256" key="5">
    <source>
        <dbReference type="SAM" id="MobiDB-lite"/>
    </source>
</evidence>
<comment type="subcellular location">
    <subcellularLocation>
        <location evidence="1">Membrane</location>
        <topology evidence="1">Multi-pass membrane protein</topology>
    </subcellularLocation>
</comment>
<feature type="domain" description="Inositolphosphotransferase Aur1/Ipt1" evidence="7">
    <location>
        <begin position="86"/>
        <end position="279"/>
    </location>
</feature>
<feature type="region of interest" description="Disordered" evidence="5">
    <location>
        <begin position="287"/>
        <end position="315"/>
    </location>
</feature>
<dbReference type="PANTHER" id="PTHR31310">
    <property type="match status" value="1"/>
</dbReference>
<sequence>MGPAYIRLPLLAVLLFGVGLIPAAIRRCGWRAIPRGIVEVVKQEWTLKRLLYIGTGLFAFYLCYVGYRNLKSVLPIYTDGVLWDTQLAQLDRWMSGGTNPAFVLQDFFGVGLTAEVLSLFYLAYMPLIPLSIGVVLVMCRNLITGAWFVTAISLNWVMGTISYYAFPAVGPIYHQEQYYQALPETGTSSLQAALWDNRLEFLADPITADAIHGVAAFASLHCSVTFAMALFAQRVASNTALRWAAWIFFGTTFIATVYFGWHYSIDSIVGVVIGWACVAIGQRVTSKYPSGSRASKPSVADSDEVVPSPGSAAVS</sequence>
<dbReference type="Proteomes" id="UP001501461">
    <property type="component" value="Unassembled WGS sequence"/>
</dbReference>
<feature type="transmembrane region" description="Helical" evidence="6">
    <location>
        <begin position="6"/>
        <end position="25"/>
    </location>
</feature>